<accession>A0A938Y3C7</accession>
<dbReference type="Proteomes" id="UP000717624">
    <property type="component" value="Unassembled WGS sequence"/>
</dbReference>
<name>A0A938Y3C7_9BACL</name>
<keyword evidence="1" id="KW-1133">Transmembrane helix</keyword>
<sequence length="108" mass="12866">MILDHVIPFVQEWGALIALLLFILLFMAADLFPRIFGFIAQIESHYPGFELYVLTKEQELIDRYEYLPARIHYGFKVFGGKIAWAWLVTWLYRYLRSRIKKVHGNTEE</sequence>
<keyword evidence="1" id="KW-0472">Membrane</keyword>
<gene>
    <name evidence="2" type="ORF">JOD01_002474</name>
</gene>
<dbReference type="EMBL" id="JAFBEB010000008">
    <property type="protein sequence ID" value="MBM7590862.1"/>
    <property type="molecule type" value="Genomic_DNA"/>
</dbReference>
<protein>
    <submittedName>
        <fullName evidence="2">Uncharacterized protein</fullName>
    </submittedName>
</protein>
<dbReference type="AlphaFoldDB" id="A0A938Y3C7"/>
<proteinExistence type="predicted"/>
<evidence type="ECO:0000256" key="1">
    <source>
        <dbReference type="SAM" id="Phobius"/>
    </source>
</evidence>
<organism evidence="2 3">
    <name type="scientific">Brevibacillus fulvus</name>
    <dbReference type="NCBI Taxonomy" id="1125967"/>
    <lineage>
        <taxon>Bacteria</taxon>
        <taxon>Bacillati</taxon>
        <taxon>Bacillota</taxon>
        <taxon>Bacilli</taxon>
        <taxon>Bacillales</taxon>
        <taxon>Paenibacillaceae</taxon>
        <taxon>Brevibacillus</taxon>
    </lineage>
</organism>
<keyword evidence="3" id="KW-1185">Reference proteome</keyword>
<reference evidence="2" key="1">
    <citation type="submission" date="2021-01" db="EMBL/GenBank/DDBJ databases">
        <title>Genomic Encyclopedia of Type Strains, Phase IV (KMG-IV): sequencing the most valuable type-strain genomes for metagenomic binning, comparative biology and taxonomic classification.</title>
        <authorList>
            <person name="Goeker M."/>
        </authorList>
    </citation>
    <scope>NUCLEOTIDE SEQUENCE</scope>
    <source>
        <strain evidence="2">DSM 25523</strain>
    </source>
</reference>
<feature type="transmembrane region" description="Helical" evidence="1">
    <location>
        <begin position="13"/>
        <end position="32"/>
    </location>
</feature>
<evidence type="ECO:0000313" key="2">
    <source>
        <dbReference type="EMBL" id="MBM7590862.1"/>
    </source>
</evidence>
<comment type="caution">
    <text evidence="2">The sequence shown here is derived from an EMBL/GenBank/DDBJ whole genome shotgun (WGS) entry which is preliminary data.</text>
</comment>
<evidence type="ECO:0000313" key="3">
    <source>
        <dbReference type="Proteomes" id="UP000717624"/>
    </source>
</evidence>
<dbReference type="RefSeq" id="WP_239565423.1">
    <property type="nucleotide sequence ID" value="NZ_BAABIN010000005.1"/>
</dbReference>
<keyword evidence="1" id="KW-0812">Transmembrane</keyword>